<dbReference type="GO" id="GO:0006384">
    <property type="term" value="P:transcription initiation at RNA polymerase III promoter"/>
    <property type="evidence" value="ECO:0007669"/>
    <property type="project" value="InterPro"/>
</dbReference>
<dbReference type="STRING" id="1328760.A0A165JRS8"/>
<feature type="domain" description="Transcription factor tau subunit sfc3/Tfc3 C-terminal" evidence="8">
    <location>
        <begin position="1609"/>
        <end position="2059"/>
    </location>
</feature>
<dbReference type="Proteomes" id="UP000076632">
    <property type="component" value="Unassembled WGS sequence"/>
</dbReference>
<dbReference type="OMA" id="CWQLSQP"/>
<evidence type="ECO:0000256" key="5">
    <source>
        <dbReference type="ARBA" id="ARBA00023242"/>
    </source>
</evidence>
<feature type="region of interest" description="Disordered" evidence="6">
    <location>
        <begin position="684"/>
        <end position="811"/>
    </location>
</feature>
<dbReference type="GO" id="GO:0000127">
    <property type="term" value="C:transcription factor TFIIIC complex"/>
    <property type="evidence" value="ECO:0007669"/>
    <property type="project" value="InterPro"/>
</dbReference>
<keyword evidence="3" id="KW-0238">DNA-binding</keyword>
<dbReference type="InterPro" id="IPR007309">
    <property type="entry name" value="TFIIIC_Bblock-bd"/>
</dbReference>
<proteinExistence type="predicted"/>
<dbReference type="Pfam" id="PF20222">
    <property type="entry name" value="DUF6581"/>
    <property type="match status" value="1"/>
</dbReference>
<sequence>MAVAKGFDELITFLLEAIALCGEQGTTVEEIIDNIFVFYKDSETGAQEAGGAVHGEHNKVPGVGQSLQFTVDRPFLECAWRWLTSHPDVYVGMKRQANRLSLSEIENLPLEPRSSEAAQHDQTPQPSSKQDASKRRRQQTSSPAPAEVEERPDVQPKIFVSQERMWYALTGHGIDWKRIPYLEFVILSLIGASKRKGIIQPELVKLSAQDKRSVPKRTAALVTKGYIEKASTLAKGSHTSLCILKKFAGTHDAFRRGLEGATKENPTAEAASRVDELDIAQFVQSILETLRNKTLVTREELKHKQGTIDRQAHRRVFFRVLRELEELGIVRHVSGSFPNSATPKSFCTCLKLLREPEPSEISDLLGSAPSLFRAMYDPNMDEMEDHVFSGSADDGGAEVTFRTADDEDEIMEDEADQMQLVELERILPYWSPSQPLPNMLFDVTDFSGLEGANTMLLKSKGMGQFFLRPLEQLLDRLSERWQLAQPPHVRHLSLIRDTEQLLSVSCYKYFTYENFSRLVDMGNADWEAVGVQPAKDKGSGPTGPLSNGSHDFSTLTASKFVGNGDKSLSECLQAAKIPFFLTRLDAVLEKAENGQYSLNWAGRGADGTPSVPLGRPPRSDSSLRQVVQVDPDAPRKPLGRPRKYAKGEEPYSRENKAKLRAEKKAAAEALAKGRAERLAAAWAARRAQKAAGEHQSQEPEEESQQPANDQDGARLRTPSDVEVESPLPPRSTVTRRSRTRGSNAQDVEEADTIVLASPTPEVQDEPPLDNVNGATPQPASETGEADQLSCPGIYINPPGSARPKVKGRGRPRRAIIAVFKSPRLRDLGWFCKTNRSVRFATPIAAEERPSSPLPTNEPRSITGKRPGVSLAMDLEPAKRRRGRPSKQSSPDSQPQPSKGSSSSDIAYETSPSVTTTTENSNIRPLFISDFLWLGSLAASLQSRSGAWDKSGGLYETPTILSATSHRVPEPLEPSPKRRKVIAPVTPRKSQRQAKGSPAGHKDSPRPKRRAISPQNEQVNAESPVRQITPSDAGRTAESGLGETQVGTEDGTREQPVDRAQATQAEAATSRETPVDAIQESQTIEYESGDLPTLLEERTKFNVRDDSKITLGGGTVGFQRSKIILEILEKCGGAYPGNLEIIYPFLTAWVKLGRAEPDRLTVQKAVKNLVDSGKIKKLKFVFRDKKGTMATKDILIKPEVSPNSAVVRNIQENMIKADPWLHLPEGAEIAEKYQKRIIQSTRQIAMRQIGEKKRTGDKSRTRKRGNVWKMKNGFSGEDEDRMRAEIEALEASVNAEQGALAEKIAQLEALKRNIAFGSPDVTESRDQAPQPTNARARSRLYRLQRPQRPTGPGALEDGDQQQPLPIDPALLALSSETTSLADSAHRQQTFTEKLASLHRERRRKSLADPALKVAPVRGRSQGDVSAKRPLPTSLEDLMERCVKRRRRAYQPALQSSWRKFAREVETVQAWEIENPTIIDQRRDGWHFINHKIPDQDTLVSVPSQRLQIVFQSGHPEPDLAEAGSDDERSPTPAEAWERADFEDVTASGREQMRPPRLIPSKPSSRNKRQLTTRRLTSLAEKAAYDAKVNLGVLEENDSIFRSRRVRGPNSDTALSPEMEHKLLTAVIVVRTLTGGLERNIDWIIVSRIFEPEYPQRFIQQRWSALQPKYRLHIDNLQSEFQEVFAQAYEEDRVPRIDYDNLLAYDWSWLVSWAQRALDLQNVQGPPDLPDNRKRLDDMYEVRDLPDNASTWREEFTSQNVTMLKRISTVKSVPFTLPFATSKLSYTDKGEEEKQREMEQKRSLARSWVRANIFTYPEIYNPDKAREKFLGISSDLLDKAVHALLQERSIIESNKGRLVPGRNYDISDHFLKSSRKTLEENHFVRAVAFKHILDQAFADKGSIDFSYHAEDGDVMAVINLLANGRVRLVPKNPPMNKFGLTDGGYRTRFMQKSRLIFDVEVRPSTTYIQGLPLEPLPPPPMDEFAYQSSQSQDGNTHDTIDVGQVPTTVIAQGQIAASQQKRIPFWVDIHENFNPVMWRLALAAVLSIMALRPGINVRQLHTATRPCFDEWELQLLLEWLVEAKAARKVGMVASDGDGEVGAEAIRSLNRATTAAAAAADATISETGYAPEEWWWTVLRPEPNVSIHHTAHDLRGHGVAQQTTLDNPPPQREEPTMIE</sequence>
<name>A0A165JRS8_XYLHT</name>
<dbReference type="GO" id="GO:0005634">
    <property type="term" value="C:nucleus"/>
    <property type="evidence" value="ECO:0007669"/>
    <property type="project" value="UniProtKB-SubCell"/>
</dbReference>
<dbReference type="InterPro" id="IPR035625">
    <property type="entry name" value="Tfc3-like_eWH"/>
</dbReference>
<feature type="region of interest" description="Disordered" evidence="6">
    <location>
        <begin position="1513"/>
        <end position="1570"/>
    </location>
</feature>
<feature type="compositionally biased region" description="Polar residues" evidence="6">
    <location>
        <begin position="116"/>
        <end position="130"/>
    </location>
</feature>
<dbReference type="EMBL" id="KV407454">
    <property type="protein sequence ID" value="KZF26551.1"/>
    <property type="molecule type" value="Genomic_DNA"/>
</dbReference>
<dbReference type="PANTHER" id="PTHR15180:SF1">
    <property type="entry name" value="GENERAL TRANSCRIPTION FACTOR 3C POLYPEPTIDE 1"/>
    <property type="match status" value="1"/>
</dbReference>
<dbReference type="OrthoDB" id="5403573at2759"/>
<feature type="region of interest" description="Disordered" evidence="6">
    <location>
        <begin position="600"/>
        <end position="660"/>
    </location>
</feature>
<feature type="region of interest" description="Disordered" evidence="6">
    <location>
        <begin position="964"/>
        <end position="1083"/>
    </location>
</feature>
<feature type="compositionally biased region" description="Basic and acidic residues" evidence="6">
    <location>
        <begin position="645"/>
        <end position="660"/>
    </location>
</feature>
<evidence type="ECO:0000256" key="4">
    <source>
        <dbReference type="ARBA" id="ARBA00023163"/>
    </source>
</evidence>
<dbReference type="GO" id="GO:0003677">
    <property type="term" value="F:DNA binding"/>
    <property type="evidence" value="ECO:0007669"/>
    <property type="project" value="UniProtKB-KW"/>
</dbReference>
<dbReference type="Pfam" id="PF04182">
    <property type="entry name" value="B-block_TFIIIC"/>
    <property type="match status" value="1"/>
</dbReference>
<protein>
    <submittedName>
        <fullName evidence="9">Uncharacterized protein</fullName>
    </submittedName>
</protein>
<dbReference type="GO" id="GO:0042791">
    <property type="term" value="P:5S class rRNA transcription by RNA polymerase III"/>
    <property type="evidence" value="ECO:0007669"/>
    <property type="project" value="TreeGrafter"/>
</dbReference>
<feature type="domain" description="B-block binding subunit of TFIIIC" evidence="7">
    <location>
        <begin position="182"/>
        <end position="248"/>
    </location>
</feature>
<dbReference type="InterPro" id="IPR046488">
    <property type="entry name" value="Sfc3/Tfc3_C"/>
</dbReference>
<feature type="region of interest" description="Disordered" evidence="6">
    <location>
        <begin position="1317"/>
        <end position="1363"/>
    </location>
</feature>
<dbReference type="GeneID" id="28900852"/>
<evidence type="ECO:0000313" key="9">
    <source>
        <dbReference type="EMBL" id="KZF26551.1"/>
    </source>
</evidence>
<reference evidence="9 10" key="1">
    <citation type="journal article" date="2016" name="Fungal Biol.">
        <title>The genome of Xylona heveae provides a window into fungal endophytism.</title>
        <authorList>
            <person name="Gazis R."/>
            <person name="Kuo A."/>
            <person name="Riley R."/>
            <person name="LaButti K."/>
            <person name="Lipzen A."/>
            <person name="Lin J."/>
            <person name="Amirebrahimi M."/>
            <person name="Hesse C.N."/>
            <person name="Spatafora J.W."/>
            <person name="Henrissat B."/>
            <person name="Hainaut M."/>
            <person name="Grigoriev I.V."/>
            <person name="Hibbett D.S."/>
        </authorList>
    </citation>
    <scope>NUCLEOTIDE SEQUENCE [LARGE SCALE GENOMIC DNA]</scope>
    <source>
        <strain evidence="9 10">TC161</strain>
    </source>
</reference>
<accession>A0A165JRS8</accession>
<dbReference type="RefSeq" id="XP_018192106.1">
    <property type="nucleotide sequence ID" value="XM_018335715.1"/>
</dbReference>
<evidence type="ECO:0000259" key="7">
    <source>
        <dbReference type="Pfam" id="PF04182"/>
    </source>
</evidence>
<evidence type="ECO:0000256" key="3">
    <source>
        <dbReference type="ARBA" id="ARBA00023125"/>
    </source>
</evidence>
<dbReference type="CDD" id="cd16169">
    <property type="entry name" value="Tau138_eWH"/>
    <property type="match status" value="1"/>
</dbReference>
<evidence type="ECO:0000259" key="8">
    <source>
        <dbReference type="Pfam" id="PF20222"/>
    </source>
</evidence>
<feature type="compositionally biased region" description="Polar residues" evidence="6">
    <location>
        <begin position="909"/>
        <end position="918"/>
    </location>
</feature>
<feature type="compositionally biased region" description="Low complexity" evidence="6">
    <location>
        <begin position="885"/>
        <end position="904"/>
    </location>
</feature>
<feature type="region of interest" description="Disordered" evidence="6">
    <location>
        <begin position="842"/>
        <end position="918"/>
    </location>
</feature>
<evidence type="ECO:0000256" key="6">
    <source>
        <dbReference type="SAM" id="MobiDB-lite"/>
    </source>
</evidence>
<comment type="subcellular location">
    <subcellularLocation>
        <location evidence="1">Nucleus</location>
    </subcellularLocation>
</comment>
<keyword evidence="2" id="KW-0597">Phosphoprotein</keyword>
<gene>
    <name evidence="9" type="ORF">L228DRAFT_279731</name>
</gene>
<keyword evidence="10" id="KW-1185">Reference proteome</keyword>
<dbReference type="SMART" id="SM00384">
    <property type="entry name" value="AT_hook"/>
    <property type="match status" value="3"/>
</dbReference>
<keyword evidence="4" id="KW-0804">Transcription</keyword>
<feature type="region of interest" description="Disordered" evidence="6">
    <location>
        <begin position="113"/>
        <end position="154"/>
    </location>
</feature>
<keyword evidence="5" id="KW-0539">Nucleus</keyword>
<dbReference type="InParanoid" id="A0A165JRS8"/>
<feature type="region of interest" description="Disordered" evidence="6">
    <location>
        <begin position="2155"/>
        <end position="2176"/>
    </location>
</feature>
<organism evidence="9 10">
    <name type="scientific">Xylona heveae (strain CBS 132557 / TC161)</name>
    <dbReference type="NCBI Taxonomy" id="1328760"/>
    <lineage>
        <taxon>Eukaryota</taxon>
        <taxon>Fungi</taxon>
        <taxon>Dikarya</taxon>
        <taxon>Ascomycota</taxon>
        <taxon>Pezizomycotina</taxon>
        <taxon>Xylonomycetes</taxon>
        <taxon>Xylonales</taxon>
        <taxon>Xylonaceae</taxon>
        <taxon>Xylona</taxon>
    </lineage>
</organism>
<evidence type="ECO:0000313" key="10">
    <source>
        <dbReference type="Proteomes" id="UP000076632"/>
    </source>
</evidence>
<dbReference type="InterPro" id="IPR017956">
    <property type="entry name" value="AT_hook_DNA-bd_motif"/>
</dbReference>
<feature type="compositionally biased region" description="Polar residues" evidence="6">
    <location>
        <begin position="1012"/>
        <end position="1029"/>
    </location>
</feature>
<dbReference type="PANTHER" id="PTHR15180">
    <property type="entry name" value="GENERAL TRANSCRIPTION FACTOR 3C POLYPEPTIDE 1"/>
    <property type="match status" value="1"/>
</dbReference>
<feature type="compositionally biased region" description="Basic and acidic residues" evidence="6">
    <location>
        <begin position="1524"/>
        <end position="1540"/>
    </location>
</feature>
<feature type="compositionally biased region" description="Polar residues" evidence="6">
    <location>
        <begin position="1060"/>
        <end position="1071"/>
    </location>
</feature>
<dbReference type="InterPro" id="IPR044210">
    <property type="entry name" value="Tfc3-like"/>
</dbReference>
<evidence type="ECO:0000256" key="2">
    <source>
        <dbReference type="ARBA" id="ARBA00022553"/>
    </source>
</evidence>
<evidence type="ECO:0000256" key="1">
    <source>
        <dbReference type="ARBA" id="ARBA00004123"/>
    </source>
</evidence>